<dbReference type="AlphaFoldDB" id="A0AA94WP75"/>
<sequence>MTSTQVTWGDAIVQLTWEKQSQLPPRDLITSAHGYCFYQGKLMLVNLRDRGWDFPGGHIELNETPEMCFQREAMEEGYVEGDCRLLGSIVVDHHNNPHWSEESLYPKVGYQVFYRMDITKFHSFRAEYESFERIFIEPSDIPTYYSNYNIVYQAILEDSLNIGRVSNVTGINKLGSPYRG</sequence>
<proteinExistence type="predicted"/>
<dbReference type="Pfam" id="PF00293">
    <property type="entry name" value="NUDIX"/>
    <property type="match status" value="1"/>
</dbReference>
<feature type="domain" description="Nudix hydrolase" evidence="1">
    <location>
        <begin position="25"/>
        <end position="158"/>
    </location>
</feature>
<dbReference type="Gene3D" id="3.90.79.10">
    <property type="entry name" value="Nucleoside Triphosphate Pyrophosphohydrolase"/>
    <property type="match status" value="1"/>
</dbReference>
<dbReference type="InterPro" id="IPR015797">
    <property type="entry name" value="NUDIX_hydrolase-like_dom_sf"/>
</dbReference>
<dbReference type="EMBL" id="VTEU01000007">
    <property type="protein sequence ID" value="TYS57618.1"/>
    <property type="molecule type" value="Genomic_DNA"/>
</dbReference>
<accession>A0AA94WP75</accession>
<dbReference type="PROSITE" id="PS51462">
    <property type="entry name" value="NUDIX"/>
    <property type="match status" value="1"/>
</dbReference>
<evidence type="ECO:0000259" key="1">
    <source>
        <dbReference type="PROSITE" id="PS51462"/>
    </source>
</evidence>
<evidence type="ECO:0000313" key="3">
    <source>
        <dbReference type="Proteomes" id="UP000323393"/>
    </source>
</evidence>
<evidence type="ECO:0000313" key="2">
    <source>
        <dbReference type="EMBL" id="TYS57618.1"/>
    </source>
</evidence>
<dbReference type="InterPro" id="IPR000086">
    <property type="entry name" value="NUDIX_hydrolase_dom"/>
</dbReference>
<dbReference type="SUPFAM" id="SSF55811">
    <property type="entry name" value="Nudix"/>
    <property type="match status" value="1"/>
</dbReference>
<protein>
    <submittedName>
        <fullName evidence="2">NUDIX domain-containing protein</fullName>
    </submittedName>
</protein>
<dbReference type="Proteomes" id="UP000323393">
    <property type="component" value="Unassembled WGS sequence"/>
</dbReference>
<name>A0AA94WP75_9BACI</name>
<organism evidence="2 3">
    <name type="scientific">Sutcliffiella horikoshii</name>
    <dbReference type="NCBI Taxonomy" id="79883"/>
    <lineage>
        <taxon>Bacteria</taxon>
        <taxon>Bacillati</taxon>
        <taxon>Bacillota</taxon>
        <taxon>Bacilli</taxon>
        <taxon>Bacillales</taxon>
        <taxon>Bacillaceae</taxon>
        <taxon>Sutcliffiella</taxon>
    </lineage>
</organism>
<gene>
    <name evidence="2" type="ORF">FZC74_16435</name>
</gene>
<comment type="caution">
    <text evidence="2">The sequence shown here is derived from an EMBL/GenBank/DDBJ whole genome shotgun (WGS) entry which is preliminary data.</text>
</comment>
<dbReference type="RefSeq" id="WP_148966646.1">
    <property type="nucleotide sequence ID" value="NZ_JBNILI010000001.1"/>
</dbReference>
<reference evidence="2 3" key="1">
    <citation type="submission" date="2019-08" db="EMBL/GenBank/DDBJ databases">
        <title>Bacillus genomes from the desert of Cuatro Cienegas, Coahuila.</title>
        <authorList>
            <person name="Olmedo-Alvarez G."/>
        </authorList>
    </citation>
    <scope>NUCLEOTIDE SEQUENCE [LARGE SCALE GENOMIC DNA]</scope>
    <source>
        <strain evidence="2 3">CH88_3T</strain>
    </source>
</reference>